<keyword evidence="11" id="KW-1185">Reference proteome</keyword>
<dbReference type="Gene3D" id="3.30.950.10">
    <property type="entry name" value="Methyltransferase, Cobalt-precorrin-4 Transmethylase, Domain 2"/>
    <property type="match status" value="1"/>
</dbReference>
<evidence type="ECO:0000256" key="2">
    <source>
        <dbReference type="ARBA" id="ARBA00005879"/>
    </source>
</evidence>
<evidence type="ECO:0000256" key="4">
    <source>
        <dbReference type="ARBA" id="ARBA00022603"/>
    </source>
</evidence>
<dbReference type="GO" id="GO:0030788">
    <property type="term" value="F:precorrin-2 C20-methyltransferase activity"/>
    <property type="evidence" value="ECO:0007669"/>
    <property type="project" value="UniProtKB-EC"/>
</dbReference>
<dbReference type="EMBL" id="SACQ01000011">
    <property type="protein sequence ID" value="RVU29306.1"/>
    <property type="molecule type" value="Genomic_DNA"/>
</dbReference>
<keyword evidence="6" id="KW-0949">S-adenosyl-L-methionine</keyword>
<dbReference type="PROSITE" id="PS00840">
    <property type="entry name" value="SUMT_2"/>
    <property type="match status" value="1"/>
</dbReference>
<organism evidence="10 11">
    <name type="scientific">Neptunomonas marina</name>
    <dbReference type="NCBI Taxonomy" id="1815562"/>
    <lineage>
        <taxon>Bacteria</taxon>
        <taxon>Pseudomonadati</taxon>
        <taxon>Pseudomonadota</taxon>
        <taxon>Gammaproteobacteria</taxon>
        <taxon>Oceanospirillales</taxon>
        <taxon>Oceanospirillaceae</taxon>
        <taxon>Neptunomonas</taxon>
    </lineage>
</organism>
<accession>A0A437Q463</accession>
<protein>
    <submittedName>
        <fullName evidence="10">Precorrin-2 C(20)-methyltransferase</fullName>
        <ecNumber evidence="10">2.1.1.130</ecNumber>
    </submittedName>
</protein>
<evidence type="ECO:0000256" key="6">
    <source>
        <dbReference type="ARBA" id="ARBA00022691"/>
    </source>
</evidence>
<dbReference type="InterPro" id="IPR014776">
    <property type="entry name" value="4pyrrole_Mease_sub2"/>
</dbReference>
<comment type="pathway">
    <text evidence="1">Cofactor biosynthesis; adenosylcobalamin biosynthesis.</text>
</comment>
<dbReference type="UniPathway" id="UPA00148"/>
<dbReference type="Gene3D" id="3.40.1010.10">
    <property type="entry name" value="Cobalt-precorrin-4 Transmethylase, Domain 1"/>
    <property type="match status" value="1"/>
</dbReference>
<reference evidence="10 11" key="1">
    <citation type="submission" date="2019-01" db="EMBL/GenBank/DDBJ databases">
        <authorList>
            <person name="Chen W.-M."/>
        </authorList>
    </citation>
    <scope>NUCLEOTIDE SEQUENCE [LARGE SCALE GENOMIC DNA]</scope>
    <source>
        <strain evidence="10 11">HPM-16</strain>
    </source>
</reference>
<dbReference type="Proteomes" id="UP000282818">
    <property type="component" value="Unassembled WGS sequence"/>
</dbReference>
<dbReference type="PANTHER" id="PTHR43467">
    <property type="entry name" value="COBALT-PRECORRIN-2 C(20)-METHYLTRANSFERASE"/>
    <property type="match status" value="1"/>
</dbReference>
<dbReference type="AlphaFoldDB" id="A0A437Q463"/>
<dbReference type="InterPro" id="IPR035996">
    <property type="entry name" value="4pyrrol_Methylase_sf"/>
</dbReference>
<dbReference type="InterPro" id="IPR012382">
    <property type="entry name" value="CobI/CbiL"/>
</dbReference>
<dbReference type="NCBIfam" id="TIGR01467">
    <property type="entry name" value="cobI_cbiL"/>
    <property type="match status" value="1"/>
</dbReference>
<keyword evidence="4 8" id="KW-0489">Methyltransferase</keyword>
<keyword evidence="5 8" id="KW-0808">Transferase</keyword>
<comment type="similarity">
    <text evidence="2 7 8">Belongs to the precorrin methyltransferase family.</text>
</comment>
<evidence type="ECO:0000313" key="10">
    <source>
        <dbReference type="EMBL" id="RVU29306.1"/>
    </source>
</evidence>
<evidence type="ECO:0000256" key="1">
    <source>
        <dbReference type="ARBA" id="ARBA00004953"/>
    </source>
</evidence>
<dbReference type="InterPro" id="IPR000878">
    <property type="entry name" value="4pyrrol_Mease"/>
</dbReference>
<evidence type="ECO:0000313" key="11">
    <source>
        <dbReference type="Proteomes" id="UP000282818"/>
    </source>
</evidence>
<dbReference type="InterPro" id="IPR014777">
    <property type="entry name" value="4pyrrole_Mease_sub1"/>
</dbReference>
<sequence length="241" mass="25509">MGKLIGVGVGPGDPELLTLKAARLIAAADLLVYLSNEAGHSTARHIARIPIAQRPDNAAELALAMPMKLDRSAANAVYDEAALQISDALTNGQLVVFLCEGDPLIFGSFSYLLERLAGRFACEVVPGISSINGACAAVATPLTRQSESFAVVSGRQSLEQLTTALTQHAAVVILKAGQARPKILAALNAANRSRDAQYLEYIGRENERIVRDVSTLTAEAGPYFSMFLVTQKSEATCASSH</sequence>
<dbReference type="CDD" id="cd11645">
    <property type="entry name" value="Precorrin_2_C20_MT"/>
    <property type="match status" value="1"/>
</dbReference>
<evidence type="ECO:0000259" key="9">
    <source>
        <dbReference type="Pfam" id="PF00590"/>
    </source>
</evidence>
<dbReference type="Pfam" id="PF00590">
    <property type="entry name" value="TP_methylase"/>
    <property type="match status" value="1"/>
</dbReference>
<feature type="domain" description="Tetrapyrrole methylase" evidence="9">
    <location>
        <begin position="3"/>
        <end position="212"/>
    </location>
</feature>
<gene>
    <name evidence="10" type="primary">cobI</name>
    <name evidence="10" type="ORF">EOE65_16910</name>
</gene>
<dbReference type="SUPFAM" id="SSF53790">
    <property type="entry name" value="Tetrapyrrole methylase"/>
    <property type="match status" value="1"/>
</dbReference>
<dbReference type="GO" id="GO:0009236">
    <property type="term" value="P:cobalamin biosynthetic process"/>
    <property type="evidence" value="ECO:0007669"/>
    <property type="project" value="UniProtKB-UniRule"/>
</dbReference>
<dbReference type="PANTHER" id="PTHR43467:SF2">
    <property type="entry name" value="COBALT-PRECORRIN-2 C(20)-METHYLTRANSFERASE"/>
    <property type="match status" value="1"/>
</dbReference>
<dbReference type="GO" id="GO:0032259">
    <property type="term" value="P:methylation"/>
    <property type="evidence" value="ECO:0007669"/>
    <property type="project" value="UniProtKB-KW"/>
</dbReference>
<comment type="caution">
    <text evidence="10">The sequence shown here is derived from an EMBL/GenBank/DDBJ whole genome shotgun (WGS) entry which is preliminary data.</text>
</comment>
<name>A0A437Q463_9GAMM</name>
<evidence type="ECO:0000256" key="5">
    <source>
        <dbReference type="ARBA" id="ARBA00022679"/>
    </source>
</evidence>
<proteinExistence type="inferred from homology"/>
<dbReference type="InterPro" id="IPR006364">
    <property type="entry name" value="CobI/CbiL/CobIJ_dom"/>
</dbReference>
<evidence type="ECO:0000256" key="7">
    <source>
        <dbReference type="PIRNR" id="PIRNR036427"/>
    </source>
</evidence>
<evidence type="ECO:0000256" key="3">
    <source>
        <dbReference type="ARBA" id="ARBA00022573"/>
    </source>
</evidence>
<dbReference type="PIRSF" id="PIRSF036427">
    <property type="entry name" value="Precrrn-2_mtase"/>
    <property type="match status" value="1"/>
</dbReference>
<evidence type="ECO:0000256" key="8">
    <source>
        <dbReference type="RuleBase" id="RU003960"/>
    </source>
</evidence>
<dbReference type="RefSeq" id="WP_127695926.1">
    <property type="nucleotide sequence ID" value="NZ_SACQ01000011.1"/>
</dbReference>
<dbReference type="EC" id="2.1.1.130" evidence="10"/>
<dbReference type="InterPro" id="IPR003043">
    <property type="entry name" value="Uropor_MeTrfase_CS"/>
</dbReference>
<keyword evidence="3" id="KW-0169">Cobalamin biosynthesis</keyword>